<dbReference type="InterPro" id="IPR001623">
    <property type="entry name" value="DnaJ_domain"/>
</dbReference>
<dbReference type="Gene3D" id="1.10.287.110">
    <property type="entry name" value="DnaJ domain"/>
    <property type="match status" value="1"/>
</dbReference>
<accession>A0A0N1HD09</accession>
<dbReference type="GeneID" id="28737757"/>
<dbReference type="CDD" id="cd06257">
    <property type="entry name" value="DnaJ"/>
    <property type="match status" value="1"/>
</dbReference>
<name>A0A0N1HD09_9EURO</name>
<dbReference type="InterPro" id="IPR036869">
    <property type="entry name" value="J_dom_sf"/>
</dbReference>
<organism evidence="3 4">
    <name type="scientific">Cyphellophora attinorum</name>
    <dbReference type="NCBI Taxonomy" id="1664694"/>
    <lineage>
        <taxon>Eukaryota</taxon>
        <taxon>Fungi</taxon>
        <taxon>Dikarya</taxon>
        <taxon>Ascomycota</taxon>
        <taxon>Pezizomycotina</taxon>
        <taxon>Eurotiomycetes</taxon>
        <taxon>Chaetothyriomycetidae</taxon>
        <taxon>Chaetothyriales</taxon>
        <taxon>Cyphellophoraceae</taxon>
        <taxon>Cyphellophora</taxon>
    </lineage>
</organism>
<dbReference type="EMBL" id="LFJN01000008">
    <property type="protein sequence ID" value="KPI42004.1"/>
    <property type="molecule type" value="Genomic_DNA"/>
</dbReference>
<gene>
    <name evidence="3" type="ORF">AB675_5647</name>
</gene>
<dbReference type="SMART" id="SM00271">
    <property type="entry name" value="DnaJ"/>
    <property type="match status" value="1"/>
</dbReference>
<dbReference type="SUPFAM" id="SSF46565">
    <property type="entry name" value="Chaperone J-domain"/>
    <property type="match status" value="1"/>
</dbReference>
<dbReference type="PROSITE" id="PS50076">
    <property type="entry name" value="DNAJ_2"/>
    <property type="match status" value="1"/>
</dbReference>
<dbReference type="VEuPathDB" id="FungiDB:AB675_5647"/>
<feature type="domain" description="J" evidence="2">
    <location>
        <begin position="20"/>
        <end position="80"/>
    </location>
</feature>
<feature type="region of interest" description="Disordered" evidence="1">
    <location>
        <begin position="95"/>
        <end position="126"/>
    </location>
</feature>
<dbReference type="RefSeq" id="XP_018001967.1">
    <property type="nucleotide sequence ID" value="XM_018145877.1"/>
</dbReference>
<dbReference type="AlphaFoldDB" id="A0A0N1HD09"/>
<comment type="caution">
    <text evidence="3">The sequence shown here is derived from an EMBL/GenBank/DDBJ whole genome shotgun (WGS) entry which is preliminary data.</text>
</comment>
<proteinExistence type="predicted"/>
<evidence type="ECO:0000259" key="2">
    <source>
        <dbReference type="PROSITE" id="PS50076"/>
    </source>
</evidence>
<keyword evidence="4" id="KW-1185">Reference proteome</keyword>
<evidence type="ECO:0000313" key="4">
    <source>
        <dbReference type="Proteomes" id="UP000038010"/>
    </source>
</evidence>
<evidence type="ECO:0000313" key="3">
    <source>
        <dbReference type="EMBL" id="KPI42004.1"/>
    </source>
</evidence>
<reference evidence="3 4" key="1">
    <citation type="submission" date="2015-06" db="EMBL/GenBank/DDBJ databases">
        <title>Draft genome of the ant-associated black yeast Phialophora attae CBS 131958.</title>
        <authorList>
            <person name="Moreno L.F."/>
            <person name="Stielow B.J."/>
            <person name="de Hoog S."/>
            <person name="Vicente V.A."/>
            <person name="Weiss V.A."/>
            <person name="de Vries M."/>
            <person name="Cruz L.M."/>
            <person name="Souza E.M."/>
        </authorList>
    </citation>
    <scope>NUCLEOTIDE SEQUENCE [LARGE SCALE GENOMIC DNA]</scope>
    <source>
        <strain evidence="3 4">CBS 131958</strain>
    </source>
</reference>
<dbReference type="Proteomes" id="UP000038010">
    <property type="component" value="Unassembled WGS sequence"/>
</dbReference>
<protein>
    <recommendedName>
        <fullName evidence="2">J domain-containing protein</fullName>
    </recommendedName>
</protein>
<sequence>MPKSTHSHPLFDHLGPKALRSLRLFSLCKHSSNADARKRYYALSLLHHPDKADTDEDRVKATTRQQKINEAWETLSEALPDTRVGELSFPQCCNGDPFNTSSKPKASNHDPFESDGDEQRPECERKARPEKAFFTEVWESHANTDYFPEFSVRQAEEAEALWASLRDEPQVDTPRADLLAALRTALGQLIIGSVCLDEMLRGAKQMAVVLKRRGGLSLLQGSLDAFQQQLKATSWIMSREGFWGVYDPKVTKADKEWFASELKLFDGFPRPLRRLWKSVSSLYADYYHSINATPRTVASARLEEETIQKGDGILGLPQNWSPDDAEWCEYEDDLPGIEDHDTHVRSCREVAARQLLRSLCEGKIELERLVKNAKDTDCRIYIEQLAYGVYQ</sequence>
<dbReference type="Pfam" id="PF00226">
    <property type="entry name" value="DnaJ"/>
    <property type="match status" value="1"/>
</dbReference>
<feature type="compositionally biased region" description="Basic and acidic residues" evidence="1">
    <location>
        <begin position="107"/>
        <end position="126"/>
    </location>
</feature>
<dbReference type="OrthoDB" id="10250354at2759"/>
<evidence type="ECO:0000256" key="1">
    <source>
        <dbReference type="SAM" id="MobiDB-lite"/>
    </source>
</evidence>